<reference evidence="2 3" key="1">
    <citation type="submission" date="2017-07" db="EMBL/GenBank/DDBJ databases">
        <title>A draft genome sequence of Komagataeibacter sp. T5K1.</title>
        <authorList>
            <person name="Skraban J."/>
            <person name="Cleenwerck I."/>
            <person name="Vandamme P."/>
            <person name="Trcek J."/>
        </authorList>
    </citation>
    <scope>NUCLEOTIDE SEQUENCE [LARGE SCALE GENOMIC DNA]</scope>
    <source>
        <strain evidence="2 3">T5K1</strain>
    </source>
</reference>
<evidence type="ECO:0000313" key="2">
    <source>
        <dbReference type="EMBL" id="PYD75506.1"/>
    </source>
</evidence>
<dbReference type="EMBL" id="NOXG01000008">
    <property type="protein sequence ID" value="PYD75506.1"/>
    <property type="molecule type" value="Genomic_DNA"/>
</dbReference>
<name>A0A318Q774_9PROT</name>
<proteinExistence type="predicted"/>
<dbReference type="Proteomes" id="UP000247609">
    <property type="component" value="Unassembled WGS sequence"/>
</dbReference>
<dbReference type="AlphaFoldDB" id="A0A318Q774"/>
<gene>
    <name evidence="2" type="ORF">CFR71_08885</name>
</gene>
<comment type="caution">
    <text evidence="2">The sequence shown here is derived from an EMBL/GenBank/DDBJ whole genome shotgun (WGS) entry which is preliminary data.</text>
</comment>
<feature type="region of interest" description="Disordered" evidence="1">
    <location>
        <begin position="179"/>
        <end position="199"/>
    </location>
</feature>
<evidence type="ECO:0000256" key="1">
    <source>
        <dbReference type="SAM" id="MobiDB-lite"/>
    </source>
</evidence>
<accession>A0A318Q774</accession>
<sequence length="257" mass="28104">MCKELCKIVLYLARQLRIGNQRIHLRGIDHDDLVPREGGGHMPRPQQRLQAPRLVPVTDKVIQVAVNQAVTVKECIETRGDAYAPFGIRAAQPLFQQVRIGCMHFQPHDGNRAFPAPVLGRLPAEIPYPHALAAVAPDAEFIFRALRAISINLPVIGKDADRGPEMFRAAGASRADAHRAKGGQGAKVPSPNGNPQSLHPFGTVHHQDDLRAVGPEMGIVQKLLRQRQAVAGQGWAGPYDLRSHLGLHGRLESAYFA</sequence>
<organism evidence="2 3">
    <name type="scientific">Novacetimonas pomaceti</name>
    <dbReference type="NCBI Taxonomy" id="2021998"/>
    <lineage>
        <taxon>Bacteria</taxon>
        <taxon>Pseudomonadati</taxon>
        <taxon>Pseudomonadota</taxon>
        <taxon>Alphaproteobacteria</taxon>
        <taxon>Acetobacterales</taxon>
        <taxon>Acetobacteraceae</taxon>
        <taxon>Novacetimonas</taxon>
    </lineage>
</organism>
<protein>
    <submittedName>
        <fullName evidence="2">Uncharacterized protein</fullName>
    </submittedName>
</protein>
<evidence type="ECO:0000313" key="3">
    <source>
        <dbReference type="Proteomes" id="UP000247609"/>
    </source>
</evidence>